<dbReference type="HAMAP" id="MF_01445">
    <property type="entry name" value="TsaD"/>
    <property type="match status" value="1"/>
</dbReference>
<feature type="binding site" evidence="8">
    <location>
        <position position="194"/>
    </location>
    <ligand>
        <name>substrate</name>
    </ligand>
</feature>
<organism evidence="10 11">
    <name type="scientific">Candidatus Taylorbacteria bacterium RIFCSPLOWO2_01_FULL_48_100</name>
    <dbReference type="NCBI Taxonomy" id="1802322"/>
    <lineage>
        <taxon>Bacteria</taxon>
        <taxon>Candidatus Tayloriibacteriota</taxon>
    </lineage>
</organism>
<dbReference type="SUPFAM" id="SSF53067">
    <property type="entry name" value="Actin-like ATPase domain"/>
    <property type="match status" value="2"/>
</dbReference>
<comment type="caution">
    <text evidence="8">Lacks conserved residue(s) required for the propagation of feature annotation.</text>
</comment>
<dbReference type="PRINTS" id="PR00789">
    <property type="entry name" value="OSIALOPTASE"/>
</dbReference>
<comment type="catalytic activity">
    <reaction evidence="7 8">
        <text>L-threonylcarbamoyladenylate + adenosine(37) in tRNA = N(6)-L-threonylcarbamoyladenosine(37) in tRNA + AMP + H(+)</text>
        <dbReference type="Rhea" id="RHEA:37059"/>
        <dbReference type="Rhea" id="RHEA-COMP:10162"/>
        <dbReference type="Rhea" id="RHEA-COMP:10163"/>
        <dbReference type="ChEBI" id="CHEBI:15378"/>
        <dbReference type="ChEBI" id="CHEBI:73682"/>
        <dbReference type="ChEBI" id="CHEBI:74411"/>
        <dbReference type="ChEBI" id="CHEBI:74418"/>
        <dbReference type="ChEBI" id="CHEBI:456215"/>
        <dbReference type="EC" id="2.3.1.234"/>
    </reaction>
</comment>
<dbReference type="NCBIfam" id="TIGR03723">
    <property type="entry name" value="T6A_TsaD_YgjD"/>
    <property type="match status" value="1"/>
</dbReference>
<dbReference type="PANTHER" id="PTHR11735">
    <property type="entry name" value="TRNA N6-ADENOSINE THREONYLCARBAMOYLTRANSFERASE"/>
    <property type="match status" value="1"/>
</dbReference>
<evidence type="ECO:0000313" key="10">
    <source>
        <dbReference type="EMBL" id="OHA33781.1"/>
    </source>
</evidence>
<evidence type="ECO:0000256" key="4">
    <source>
        <dbReference type="ARBA" id="ARBA00022723"/>
    </source>
</evidence>
<keyword evidence="4 8" id="KW-0479">Metal-binding</keyword>
<sequence>MIILGIETSCDETAVCVIEANGPLEGAEIIICANITLSQARMHAPYGGVFPNLAKREHIKNLPIILKEILRKAKINGEKPKVDAIAVTYGPGLEPCLWAGITFAKTLAEKWSVPIVPVNHMEGHIFSALLRRKENPKHEARSTKHFGFRISSLEFPAVALLVSGGHTELDLMEDYGKYRLIGETRDDAVGEAFDKVARLLGLPYPGGPEISRLAERMRTSASVLPSLVLPRPMLHSPDYDFSFSGIKTAVLYLLKKIGAPSEQIKAEIAREFEDAVTEVLVSKTKRALREYGAQTLIVAGGVIANTHIRSEFGKLAAEEGITLLIPELSHTTDNALMIAVASYATVMNKVEGLPALETIRADGTAKISERNN</sequence>
<feature type="binding site" evidence="8">
    <location>
        <begin position="161"/>
        <end position="165"/>
    </location>
    <ligand>
        <name>substrate</name>
    </ligand>
</feature>
<dbReference type="EMBL" id="MHSA01000024">
    <property type="protein sequence ID" value="OHA33781.1"/>
    <property type="molecule type" value="Genomic_DNA"/>
</dbReference>
<keyword evidence="3 8" id="KW-0819">tRNA processing</keyword>
<dbReference type="InterPro" id="IPR022450">
    <property type="entry name" value="TsaD"/>
</dbReference>
<feature type="domain" description="Gcp-like" evidence="9">
    <location>
        <begin position="31"/>
        <end position="339"/>
    </location>
</feature>
<dbReference type="AlphaFoldDB" id="A0A1G2NEF1"/>
<dbReference type="GO" id="GO:0061711">
    <property type="term" value="F:tRNA N(6)-L-threonylcarbamoyladenine synthase activity"/>
    <property type="evidence" value="ECO:0007669"/>
    <property type="project" value="UniProtKB-EC"/>
</dbReference>
<dbReference type="GO" id="GO:0005737">
    <property type="term" value="C:cytoplasm"/>
    <property type="evidence" value="ECO:0007669"/>
    <property type="project" value="UniProtKB-SubCell"/>
</dbReference>
<keyword evidence="6 8" id="KW-0012">Acyltransferase</keyword>
<keyword evidence="5 8" id="KW-0408">Iron</keyword>
<comment type="cofactor">
    <cofactor evidence="8">
        <name>Fe(2+)</name>
        <dbReference type="ChEBI" id="CHEBI:29033"/>
    </cofactor>
    <text evidence="8">Binds 1 Fe(2+) ion per subunit.</text>
</comment>
<feature type="binding site" evidence="8">
    <location>
        <position position="305"/>
    </location>
    <ligand>
        <name>substrate</name>
    </ligand>
</feature>
<keyword evidence="2 8" id="KW-0808">Transferase</keyword>
<evidence type="ECO:0000256" key="7">
    <source>
        <dbReference type="ARBA" id="ARBA00048117"/>
    </source>
</evidence>
<proteinExistence type="inferred from homology"/>
<dbReference type="Proteomes" id="UP000177797">
    <property type="component" value="Unassembled WGS sequence"/>
</dbReference>
<dbReference type="GO" id="GO:0005506">
    <property type="term" value="F:iron ion binding"/>
    <property type="evidence" value="ECO:0007669"/>
    <property type="project" value="UniProtKB-UniRule"/>
</dbReference>
<dbReference type="Gene3D" id="3.30.420.40">
    <property type="match status" value="2"/>
</dbReference>
<gene>
    <name evidence="8" type="primary">tsaD</name>
    <name evidence="10" type="ORF">A2938_00535</name>
</gene>
<comment type="caution">
    <text evidence="10">The sequence shown here is derived from an EMBL/GenBank/DDBJ whole genome shotgun (WGS) entry which is preliminary data.</text>
</comment>
<evidence type="ECO:0000256" key="2">
    <source>
        <dbReference type="ARBA" id="ARBA00022679"/>
    </source>
</evidence>
<evidence type="ECO:0000256" key="8">
    <source>
        <dbReference type="HAMAP-Rule" id="MF_01445"/>
    </source>
</evidence>
<dbReference type="PANTHER" id="PTHR11735:SF6">
    <property type="entry name" value="TRNA N6-ADENOSINE THREONYLCARBAMOYLTRANSFERASE, MITOCHONDRIAL"/>
    <property type="match status" value="1"/>
</dbReference>
<dbReference type="GO" id="GO:0002949">
    <property type="term" value="P:tRNA threonylcarbamoyladenosine modification"/>
    <property type="evidence" value="ECO:0007669"/>
    <property type="project" value="UniProtKB-UniRule"/>
</dbReference>
<dbReference type="InterPro" id="IPR000905">
    <property type="entry name" value="Gcp-like_dom"/>
</dbReference>
<feature type="binding site" evidence="8">
    <location>
        <position position="333"/>
    </location>
    <ligand>
        <name>Fe cation</name>
        <dbReference type="ChEBI" id="CHEBI:24875"/>
    </ligand>
</feature>
<protein>
    <recommendedName>
        <fullName evidence="8">tRNA N6-adenosine threonylcarbamoyltransferase</fullName>
        <ecNumber evidence="8">2.3.1.234</ecNumber>
    </recommendedName>
    <alternativeName>
        <fullName evidence="8">N6-L-threonylcarbamoyladenine synthase</fullName>
        <shortName evidence="8">t(6)A synthase</shortName>
    </alternativeName>
    <alternativeName>
        <fullName evidence="8">t(6)A37 threonylcarbamoyladenosine biosynthesis protein TsaD</fullName>
    </alternativeName>
    <alternativeName>
        <fullName evidence="8">tRNA threonylcarbamoyladenosine biosynthesis protein TsaD</fullName>
    </alternativeName>
</protein>
<feature type="binding site" evidence="8">
    <location>
        <position position="124"/>
    </location>
    <ligand>
        <name>Fe cation</name>
        <dbReference type="ChEBI" id="CHEBI:24875"/>
    </ligand>
</feature>
<dbReference type="FunFam" id="3.30.420.40:FF:000040">
    <property type="entry name" value="tRNA N6-adenosine threonylcarbamoyltransferase"/>
    <property type="match status" value="1"/>
</dbReference>
<comment type="subcellular location">
    <subcellularLocation>
        <location evidence="8">Cytoplasm</location>
    </subcellularLocation>
</comment>
<dbReference type="InterPro" id="IPR043129">
    <property type="entry name" value="ATPase_NBD"/>
</dbReference>
<evidence type="ECO:0000256" key="3">
    <source>
        <dbReference type="ARBA" id="ARBA00022694"/>
    </source>
</evidence>
<evidence type="ECO:0000256" key="6">
    <source>
        <dbReference type="ARBA" id="ARBA00023315"/>
    </source>
</evidence>
<dbReference type="NCBIfam" id="TIGR00329">
    <property type="entry name" value="gcp_kae1"/>
    <property type="match status" value="1"/>
</dbReference>
<reference evidence="10 11" key="1">
    <citation type="journal article" date="2016" name="Nat. Commun.">
        <title>Thousands of microbial genomes shed light on interconnected biogeochemical processes in an aquifer system.</title>
        <authorList>
            <person name="Anantharaman K."/>
            <person name="Brown C.T."/>
            <person name="Hug L.A."/>
            <person name="Sharon I."/>
            <person name="Castelle C.J."/>
            <person name="Probst A.J."/>
            <person name="Thomas B.C."/>
            <person name="Singh A."/>
            <person name="Wilkins M.J."/>
            <person name="Karaoz U."/>
            <person name="Brodie E.L."/>
            <person name="Williams K.H."/>
            <person name="Hubbard S.S."/>
            <person name="Banfield J.F."/>
        </authorList>
    </citation>
    <scope>NUCLEOTIDE SEQUENCE [LARGE SCALE GENOMIC DNA]</scope>
</reference>
<dbReference type="CDD" id="cd24133">
    <property type="entry name" value="ASKHA_NBD_TsaD_bac"/>
    <property type="match status" value="1"/>
</dbReference>
<feature type="binding site" evidence="8">
    <location>
        <position position="207"/>
    </location>
    <ligand>
        <name>substrate</name>
    </ligand>
</feature>
<accession>A0A1G2NEF1</accession>
<dbReference type="EC" id="2.3.1.234" evidence="8"/>
<comment type="similarity">
    <text evidence="8">Belongs to the KAE1 / TsaD family.</text>
</comment>
<name>A0A1G2NEF1_9BACT</name>
<dbReference type="InterPro" id="IPR017861">
    <property type="entry name" value="KAE1/TsaD"/>
</dbReference>
<evidence type="ECO:0000259" key="9">
    <source>
        <dbReference type="Pfam" id="PF00814"/>
    </source>
</evidence>
<evidence type="ECO:0000313" key="11">
    <source>
        <dbReference type="Proteomes" id="UP000177797"/>
    </source>
</evidence>
<comment type="function">
    <text evidence="8">Required for the formation of a threonylcarbamoyl group on adenosine at position 37 (t(6)A37) in tRNAs that read codons beginning with adenine. Is involved in the transfer of the threonylcarbamoyl moiety of threonylcarbamoyl-AMP (TC-AMP) to the N6 group of A37, together with TsaE and TsaB. TsaD likely plays a direct catalytic role in this reaction.</text>
</comment>
<evidence type="ECO:0000256" key="1">
    <source>
        <dbReference type="ARBA" id="ARBA00022490"/>
    </source>
</evidence>
<evidence type="ECO:0000256" key="5">
    <source>
        <dbReference type="ARBA" id="ARBA00023004"/>
    </source>
</evidence>
<keyword evidence="1 8" id="KW-0963">Cytoplasm</keyword>
<dbReference type="Pfam" id="PF00814">
    <property type="entry name" value="TsaD"/>
    <property type="match status" value="1"/>
</dbReference>
<feature type="binding site" evidence="8">
    <location>
        <position position="120"/>
    </location>
    <ligand>
        <name>Fe cation</name>
        <dbReference type="ChEBI" id="CHEBI:24875"/>
    </ligand>
</feature>